<sequence length="123" mass="13886">MKLLLVFLACLATAFSAAVKRQECTTSADCQSNECCALEPNPFMVSKRELKPVPQPIELWKPKKYCYSYIQENEWCGGFQTTCGCASGLSCQDVFKPINLVPIQEVSKRDIRPGDWRCTKVQQ</sequence>
<dbReference type="RefSeq" id="XP_023933092.1">
    <property type="nucleotide sequence ID" value="XM_024077324.1"/>
</dbReference>
<accession>A0A2R2MSU9</accession>
<feature type="signal peptide" evidence="1">
    <location>
        <begin position="1"/>
        <end position="16"/>
    </location>
</feature>
<name>A0A2R2MSU9_LINAN</name>
<feature type="chain" id="PRO_5015156915" evidence="1">
    <location>
        <begin position="17"/>
        <end position="123"/>
    </location>
</feature>
<evidence type="ECO:0000313" key="3">
    <source>
        <dbReference type="RefSeq" id="XP_023933092.1"/>
    </source>
</evidence>
<organism evidence="2 3">
    <name type="scientific">Lingula anatina</name>
    <name type="common">Brachiopod</name>
    <name type="synonym">Lingula unguis</name>
    <dbReference type="NCBI Taxonomy" id="7574"/>
    <lineage>
        <taxon>Eukaryota</taxon>
        <taxon>Metazoa</taxon>
        <taxon>Spiralia</taxon>
        <taxon>Lophotrochozoa</taxon>
        <taxon>Brachiopoda</taxon>
        <taxon>Linguliformea</taxon>
        <taxon>Lingulata</taxon>
        <taxon>Lingulida</taxon>
        <taxon>Linguloidea</taxon>
        <taxon>Lingulidae</taxon>
        <taxon>Lingula</taxon>
    </lineage>
</organism>
<dbReference type="InParanoid" id="A0A2R2MSU9"/>
<evidence type="ECO:0000256" key="1">
    <source>
        <dbReference type="SAM" id="SignalP"/>
    </source>
</evidence>
<dbReference type="OrthoDB" id="6132230at2759"/>
<evidence type="ECO:0000313" key="2">
    <source>
        <dbReference type="Proteomes" id="UP000085678"/>
    </source>
</evidence>
<protein>
    <submittedName>
        <fullName evidence="3">U3-aranetoxin-Ce1a-like</fullName>
    </submittedName>
</protein>
<keyword evidence="1" id="KW-0732">Signal</keyword>
<dbReference type="Gene3D" id="2.10.80.10">
    <property type="entry name" value="Lipase, subunit A"/>
    <property type="match status" value="1"/>
</dbReference>
<reference evidence="3" key="1">
    <citation type="submission" date="2025-08" db="UniProtKB">
        <authorList>
            <consortium name="RefSeq"/>
        </authorList>
    </citation>
    <scope>IDENTIFICATION</scope>
    <source>
        <tissue evidence="3">Gonads</tissue>
    </source>
</reference>
<proteinExistence type="predicted"/>
<keyword evidence="2" id="KW-1185">Reference proteome</keyword>
<dbReference type="GeneID" id="112042573"/>
<dbReference type="KEGG" id="lak:112042573"/>
<gene>
    <name evidence="3" type="primary">LOC112042573</name>
</gene>
<dbReference type="AlphaFoldDB" id="A0A2R2MSU9"/>
<dbReference type="Proteomes" id="UP000085678">
    <property type="component" value="Unplaced"/>
</dbReference>